<dbReference type="RefSeq" id="WP_321551834.1">
    <property type="nucleotide sequence ID" value="NZ_JAXIVS010000028.1"/>
</dbReference>
<dbReference type="EMBL" id="JAXIVS010000028">
    <property type="protein sequence ID" value="MDY7233121.1"/>
    <property type="molecule type" value="Genomic_DNA"/>
</dbReference>
<sequence length="136" mass="15161">MVTVQCYCGAVRMELTGEPLAQFYCHCEDCQAVHGAAYLPAVMYRIPATRLVAGEPAYWKLKTTVRAFCRECGTRLYAEPPGLGIRSITALLLHQGLFKPTFHIQCQHALLPIKDTLPHFKGFPAMFGGSDEQVSW</sequence>
<keyword evidence="4" id="KW-0456">Lyase</keyword>
<evidence type="ECO:0000256" key="2">
    <source>
        <dbReference type="ARBA" id="ARBA00022723"/>
    </source>
</evidence>
<protein>
    <submittedName>
        <fullName evidence="6">GFA family protein</fullName>
    </submittedName>
</protein>
<dbReference type="PANTHER" id="PTHR33337">
    <property type="entry name" value="GFA DOMAIN-CONTAINING PROTEIN"/>
    <property type="match status" value="1"/>
</dbReference>
<gene>
    <name evidence="6" type="ORF">SYV04_42430</name>
</gene>
<accession>A0ABU5HI29</accession>
<dbReference type="Proteomes" id="UP001291309">
    <property type="component" value="Unassembled WGS sequence"/>
</dbReference>
<feature type="domain" description="CENP-V/GFA" evidence="5">
    <location>
        <begin position="2"/>
        <end position="115"/>
    </location>
</feature>
<evidence type="ECO:0000256" key="1">
    <source>
        <dbReference type="ARBA" id="ARBA00005495"/>
    </source>
</evidence>
<dbReference type="Pfam" id="PF04828">
    <property type="entry name" value="GFA"/>
    <property type="match status" value="1"/>
</dbReference>
<dbReference type="SUPFAM" id="SSF51316">
    <property type="entry name" value="Mss4-like"/>
    <property type="match status" value="1"/>
</dbReference>
<dbReference type="Gene3D" id="3.90.1590.10">
    <property type="entry name" value="glutathione-dependent formaldehyde- activating enzyme (gfa)"/>
    <property type="match status" value="1"/>
</dbReference>
<reference evidence="6 7" key="1">
    <citation type="submission" date="2023-12" db="EMBL/GenBank/DDBJ databases">
        <title>the genome sequence of Hyalangium sp. s54d21.</title>
        <authorList>
            <person name="Zhang X."/>
        </authorList>
    </citation>
    <scope>NUCLEOTIDE SEQUENCE [LARGE SCALE GENOMIC DNA]</scope>
    <source>
        <strain evidence="7">s54d21</strain>
    </source>
</reference>
<proteinExistence type="inferred from homology"/>
<evidence type="ECO:0000313" key="6">
    <source>
        <dbReference type="EMBL" id="MDY7233121.1"/>
    </source>
</evidence>
<name>A0ABU5HI29_9BACT</name>
<dbReference type="InterPro" id="IPR006913">
    <property type="entry name" value="CENP-V/GFA"/>
</dbReference>
<evidence type="ECO:0000256" key="3">
    <source>
        <dbReference type="ARBA" id="ARBA00022833"/>
    </source>
</evidence>
<dbReference type="PROSITE" id="PS51891">
    <property type="entry name" value="CENP_V_GFA"/>
    <property type="match status" value="1"/>
</dbReference>
<dbReference type="PANTHER" id="PTHR33337:SF40">
    <property type="entry name" value="CENP-V_GFA DOMAIN-CONTAINING PROTEIN-RELATED"/>
    <property type="match status" value="1"/>
</dbReference>
<dbReference type="InterPro" id="IPR011057">
    <property type="entry name" value="Mss4-like_sf"/>
</dbReference>
<evidence type="ECO:0000256" key="4">
    <source>
        <dbReference type="ARBA" id="ARBA00023239"/>
    </source>
</evidence>
<evidence type="ECO:0000259" key="5">
    <source>
        <dbReference type="PROSITE" id="PS51891"/>
    </source>
</evidence>
<evidence type="ECO:0000313" key="7">
    <source>
        <dbReference type="Proteomes" id="UP001291309"/>
    </source>
</evidence>
<comment type="caution">
    <text evidence="6">The sequence shown here is derived from an EMBL/GenBank/DDBJ whole genome shotgun (WGS) entry which is preliminary data.</text>
</comment>
<keyword evidence="7" id="KW-1185">Reference proteome</keyword>
<organism evidence="6 7">
    <name type="scientific">Hyalangium rubrum</name>
    <dbReference type="NCBI Taxonomy" id="3103134"/>
    <lineage>
        <taxon>Bacteria</taxon>
        <taxon>Pseudomonadati</taxon>
        <taxon>Myxococcota</taxon>
        <taxon>Myxococcia</taxon>
        <taxon>Myxococcales</taxon>
        <taxon>Cystobacterineae</taxon>
        <taxon>Archangiaceae</taxon>
        <taxon>Hyalangium</taxon>
    </lineage>
</organism>
<comment type="similarity">
    <text evidence="1">Belongs to the Gfa family.</text>
</comment>
<keyword evidence="3" id="KW-0862">Zinc</keyword>
<keyword evidence="2" id="KW-0479">Metal-binding</keyword>